<dbReference type="STRING" id="267212.GCA_001063965_00947"/>
<dbReference type="HOGENOM" id="CLU_116623_2_1_4"/>
<dbReference type="SUPFAM" id="SSF102829">
    <property type="entry name" value="Cell division protein ZapA-like"/>
    <property type="match status" value="1"/>
</dbReference>
<dbReference type="Gene3D" id="3.30.160.880">
    <property type="entry name" value="Cell division protein ZapA protomer, N-terminal domain"/>
    <property type="match status" value="1"/>
</dbReference>
<dbReference type="InterPro" id="IPR042233">
    <property type="entry name" value="Cell_div_ZapA_N"/>
</dbReference>
<name>F2BG32_9NEIS</name>
<dbReference type="InterPro" id="IPR007838">
    <property type="entry name" value="Cell_div_ZapA-like"/>
</dbReference>
<keyword evidence="2" id="KW-1185">Reference proteome</keyword>
<dbReference type="Pfam" id="PF05164">
    <property type="entry name" value="ZapA"/>
    <property type="match status" value="1"/>
</dbReference>
<gene>
    <name evidence="1" type="ORF">HMPREF9123_2689</name>
</gene>
<proteinExistence type="predicted"/>
<evidence type="ECO:0000313" key="2">
    <source>
        <dbReference type="Proteomes" id="UP000004105"/>
    </source>
</evidence>
<dbReference type="Proteomes" id="UP000004105">
    <property type="component" value="Unassembled WGS sequence"/>
</dbReference>
<dbReference type="OrthoDB" id="5297208at2"/>
<evidence type="ECO:0000313" key="1">
    <source>
        <dbReference type="EMBL" id="EGF07153.1"/>
    </source>
</evidence>
<evidence type="ECO:0008006" key="3">
    <source>
        <dbReference type="Google" id="ProtNLM"/>
    </source>
</evidence>
<dbReference type="Gene3D" id="1.20.5.50">
    <property type="match status" value="1"/>
</dbReference>
<organism evidence="1 2">
    <name type="scientific">Neisseria bacilliformis ATCC BAA-1200</name>
    <dbReference type="NCBI Taxonomy" id="888742"/>
    <lineage>
        <taxon>Bacteria</taxon>
        <taxon>Pseudomonadati</taxon>
        <taxon>Pseudomonadota</taxon>
        <taxon>Betaproteobacteria</taxon>
        <taxon>Neisseriales</taxon>
        <taxon>Neisseriaceae</taxon>
        <taxon>Neisseria</taxon>
    </lineage>
</organism>
<dbReference type="EMBL" id="AFAY01000053">
    <property type="protein sequence ID" value="EGF07153.1"/>
    <property type="molecule type" value="Genomic_DNA"/>
</dbReference>
<dbReference type="InterPro" id="IPR036192">
    <property type="entry name" value="Cell_div_ZapA-like_sf"/>
</dbReference>
<dbReference type="RefSeq" id="WP_007343694.1">
    <property type="nucleotide sequence ID" value="NZ_GL878494.1"/>
</dbReference>
<accession>F2BG32</accession>
<reference evidence="1 2" key="1">
    <citation type="submission" date="2011-02" db="EMBL/GenBank/DDBJ databases">
        <authorList>
            <person name="Muzny D."/>
            <person name="Qin X."/>
            <person name="Deng J."/>
            <person name="Jiang H."/>
            <person name="Liu Y."/>
            <person name="Qu J."/>
            <person name="Song X.-Z."/>
            <person name="Zhang L."/>
            <person name="Thornton R."/>
            <person name="Coyle M."/>
            <person name="Francisco L."/>
            <person name="Jackson L."/>
            <person name="Javaid M."/>
            <person name="Korchina V."/>
            <person name="Kovar C."/>
            <person name="Mata R."/>
            <person name="Mathew T."/>
            <person name="Ngo R."/>
            <person name="Nguyen L."/>
            <person name="Nguyen N."/>
            <person name="Okwuonu G."/>
            <person name="Ongeri F."/>
            <person name="Pham C."/>
            <person name="Simmons D."/>
            <person name="Wilczek-Boney K."/>
            <person name="Hale W."/>
            <person name="Jakkamsetti A."/>
            <person name="Pham P."/>
            <person name="Ruth R."/>
            <person name="San Lucas F."/>
            <person name="Warren J."/>
            <person name="Zhang J."/>
            <person name="Zhao Z."/>
            <person name="Zhou C."/>
            <person name="Zhu D."/>
            <person name="Lee S."/>
            <person name="Bess C."/>
            <person name="Blankenburg K."/>
            <person name="Forbes L."/>
            <person name="Fu Q."/>
            <person name="Gubbala S."/>
            <person name="Hirani K."/>
            <person name="Jayaseelan J.C."/>
            <person name="Lara F."/>
            <person name="Munidasa M."/>
            <person name="Palculict T."/>
            <person name="Patil S."/>
            <person name="Pu L.-L."/>
            <person name="Saada N."/>
            <person name="Tang L."/>
            <person name="Weissenberger G."/>
            <person name="Zhu Y."/>
            <person name="Hemphill L."/>
            <person name="Shang Y."/>
            <person name="Youmans B."/>
            <person name="Ayvaz T."/>
            <person name="Ross M."/>
            <person name="Santibanez J."/>
            <person name="Aqrawi P."/>
            <person name="Gross S."/>
            <person name="Joshi V."/>
            <person name="Fowler G."/>
            <person name="Nazareth L."/>
            <person name="Reid J."/>
            <person name="Worley K."/>
            <person name="Petrosino J."/>
            <person name="Highlander S."/>
            <person name="Gibbs R."/>
        </authorList>
    </citation>
    <scope>NUCLEOTIDE SEQUENCE [LARGE SCALE GENOMIC DNA]</scope>
    <source>
        <strain evidence="1 2">ATCC BAA-1200</strain>
    </source>
</reference>
<protein>
    <recommendedName>
        <fullName evidence="3">Cell division protein ZapA</fullName>
    </recommendedName>
</protein>
<dbReference type="AlphaFoldDB" id="F2BG32"/>
<comment type="caution">
    <text evidence="1">The sequence shown here is derived from an EMBL/GenBank/DDBJ whole genome shotgun (WGS) entry which is preliminary data.</text>
</comment>
<sequence>MSRTEQIPVSVMGRTFSIGTPESEKDILMQAVALLNQKTEAVKSGGRIVETDKILIVAALNAIHDLLKISIQDGLAIGDFERRISDMVQACDKALAKVP</sequence>